<protein>
    <submittedName>
        <fullName evidence="1">Uncharacterized protein</fullName>
    </submittedName>
</protein>
<dbReference type="RefSeq" id="WP_268601409.1">
    <property type="nucleotide sequence ID" value="NZ_JAMDLV010000006.1"/>
</dbReference>
<reference evidence="1 2" key="1">
    <citation type="submission" date="2022-05" db="EMBL/GenBank/DDBJ databases">
        <title>Genome Sequencing of Bee-Associated Microbes.</title>
        <authorList>
            <person name="Dunlap C."/>
        </authorList>
    </citation>
    <scope>NUCLEOTIDE SEQUENCE [LARGE SCALE GENOMIC DNA]</scope>
    <source>
        <strain evidence="1 2">NRRL NRS-1438</strain>
    </source>
</reference>
<proteinExistence type="predicted"/>
<name>A0ABT4DZG2_9BACL</name>
<sequence length="59" mass="6491">MNEQRVREIAREEMKNKEATAATVTSEIKIQASDNVDLKGLSDLLHASLATNSHNLIGK</sequence>
<comment type="caution">
    <text evidence="1">The sequence shown here is derived from an EMBL/GenBank/DDBJ whole genome shotgun (WGS) entry which is preliminary data.</text>
</comment>
<keyword evidence="2" id="KW-1185">Reference proteome</keyword>
<evidence type="ECO:0000313" key="1">
    <source>
        <dbReference type="EMBL" id="MCY9521371.1"/>
    </source>
</evidence>
<dbReference type="Proteomes" id="UP001207626">
    <property type="component" value="Unassembled WGS sequence"/>
</dbReference>
<organism evidence="1 2">
    <name type="scientific">Paenibacillus apiarius</name>
    <dbReference type="NCBI Taxonomy" id="46240"/>
    <lineage>
        <taxon>Bacteria</taxon>
        <taxon>Bacillati</taxon>
        <taxon>Bacillota</taxon>
        <taxon>Bacilli</taxon>
        <taxon>Bacillales</taxon>
        <taxon>Paenibacillaceae</taxon>
        <taxon>Paenibacillus</taxon>
    </lineage>
</organism>
<accession>A0ABT4DZG2</accession>
<gene>
    <name evidence="1" type="ORF">M5X09_17145</name>
</gene>
<evidence type="ECO:0000313" key="2">
    <source>
        <dbReference type="Proteomes" id="UP001207626"/>
    </source>
</evidence>
<dbReference type="EMBL" id="JAMDLW010000023">
    <property type="protein sequence ID" value="MCY9521371.1"/>
    <property type="molecule type" value="Genomic_DNA"/>
</dbReference>